<sequence length="107" mass="11805">MPSIRRDLSIVVAEDVDAELLGDRVRTVLAGRANDLESVELLALTTCNQLPAAARHRLRIRAGQANALIRLVLRPLGRTMTDSEANQIRDDVYLALHEGPVKDLIVK</sequence>
<evidence type="ECO:0000313" key="3">
    <source>
        <dbReference type="Proteomes" id="UP000317715"/>
    </source>
</evidence>
<dbReference type="InterPro" id="IPR036690">
    <property type="entry name" value="Fdx_antiC-bd_sf"/>
</dbReference>
<dbReference type="Proteomes" id="UP000317715">
    <property type="component" value="Unassembled WGS sequence"/>
</dbReference>
<evidence type="ECO:0000313" key="2">
    <source>
        <dbReference type="EMBL" id="GEB19238.1"/>
    </source>
</evidence>
<comment type="caution">
    <text evidence="2">The sequence shown here is derived from an EMBL/GenBank/DDBJ whole genome shotgun (WGS) entry which is preliminary data.</text>
</comment>
<dbReference type="SMART" id="SM00896">
    <property type="entry name" value="FDX-ACB"/>
    <property type="match status" value="1"/>
</dbReference>
<dbReference type="SUPFAM" id="SSF54991">
    <property type="entry name" value="Anticodon-binding domain of PheRS"/>
    <property type="match status" value="1"/>
</dbReference>
<dbReference type="PROSITE" id="PS51447">
    <property type="entry name" value="FDX_ACB"/>
    <property type="match status" value="1"/>
</dbReference>
<gene>
    <name evidence="2" type="ORF">AAU01_19930</name>
</gene>
<dbReference type="EMBL" id="BJMD01000010">
    <property type="protein sequence ID" value="GEB19238.1"/>
    <property type="molecule type" value="Genomic_DNA"/>
</dbReference>
<feature type="domain" description="FDX-ACB" evidence="1">
    <location>
        <begin position="1"/>
        <end position="107"/>
    </location>
</feature>
<evidence type="ECO:0000259" key="1">
    <source>
        <dbReference type="PROSITE" id="PS51447"/>
    </source>
</evidence>
<proteinExistence type="predicted"/>
<organism evidence="2 3">
    <name type="scientific">Paenarthrobacter aurescens</name>
    <name type="common">Arthrobacter aurescens</name>
    <dbReference type="NCBI Taxonomy" id="43663"/>
    <lineage>
        <taxon>Bacteria</taxon>
        <taxon>Bacillati</taxon>
        <taxon>Actinomycetota</taxon>
        <taxon>Actinomycetes</taxon>
        <taxon>Micrococcales</taxon>
        <taxon>Micrococcaceae</taxon>
        <taxon>Paenarthrobacter</taxon>
    </lineage>
</organism>
<accession>A0A4Y3NJG9</accession>
<keyword evidence="3" id="KW-1185">Reference proteome</keyword>
<dbReference type="AlphaFoldDB" id="A0A4Y3NJG9"/>
<protein>
    <recommendedName>
        <fullName evidence="1">FDX-ACB domain-containing protein</fullName>
    </recommendedName>
</protein>
<name>A0A4Y3NJG9_PAEAU</name>
<reference evidence="2 3" key="1">
    <citation type="submission" date="2019-06" db="EMBL/GenBank/DDBJ databases">
        <title>Whole genome shotgun sequence of Paenarthrobacter aurescens NBRC 12136.</title>
        <authorList>
            <person name="Hosoyama A."/>
            <person name="Uohara A."/>
            <person name="Ohji S."/>
            <person name="Ichikawa N."/>
        </authorList>
    </citation>
    <scope>NUCLEOTIDE SEQUENCE [LARGE SCALE GENOMIC DNA]</scope>
    <source>
        <strain evidence="2 3">NBRC 12136</strain>
    </source>
</reference>
<dbReference type="InterPro" id="IPR005121">
    <property type="entry name" value="Fdx_antiC-bd"/>
</dbReference>
<dbReference type="Gene3D" id="3.30.70.380">
    <property type="entry name" value="Ferrodoxin-fold anticodon-binding domain"/>
    <property type="match status" value="1"/>
</dbReference>